<dbReference type="EMBL" id="JBHRXV010000011">
    <property type="protein sequence ID" value="MFC3714202.1"/>
    <property type="molecule type" value="Genomic_DNA"/>
</dbReference>
<evidence type="ECO:0000259" key="6">
    <source>
        <dbReference type="PROSITE" id="PS50249"/>
    </source>
</evidence>
<dbReference type="SMART" id="SM00232">
    <property type="entry name" value="JAB_MPN"/>
    <property type="match status" value="1"/>
</dbReference>
<keyword evidence="1" id="KW-0645">Protease</keyword>
<comment type="caution">
    <text evidence="7">The sequence shown here is derived from an EMBL/GenBank/DDBJ whole genome shotgun (WGS) entry which is preliminary data.</text>
</comment>
<feature type="domain" description="MPN" evidence="6">
    <location>
        <begin position="3"/>
        <end position="132"/>
    </location>
</feature>
<dbReference type="InterPro" id="IPR000555">
    <property type="entry name" value="JAMM/MPN+_dom"/>
</dbReference>
<keyword evidence="2" id="KW-0479">Metal-binding</keyword>
<evidence type="ECO:0000256" key="2">
    <source>
        <dbReference type="ARBA" id="ARBA00022723"/>
    </source>
</evidence>
<dbReference type="Gene3D" id="3.40.140.10">
    <property type="entry name" value="Cytidine Deaminase, domain 2"/>
    <property type="match status" value="1"/>
</dbReference>
<keyword evidence="8" id="KW-1185">Reference proteome</keyword>
<dbReference type="Proteomes" id="UP001595615">
    <property type="component" value="Unassembled WGS sequence"/>
</dbReference>
<evidence type="ECO:0000313" key="8">
    <source>
        <dbReference type="Proteomes" id="UP001595615"/>
    </source>
</evidence>
<name>A0ABV7XGX6_9SPHN</name>
<evidence type="ECO:0000256" key="1">
    <source>
        <dbReference type="ARBA" id="ARBA00022670"/>
    </source>
</evidence>
<dbReference type="CDD" id="cd08070">
    <property type="entry name" value="MPN_like"/>
    <property type="match status" value="1"/>
</dbReference>
<keyword evidence="4" id="KW-0862">Zinc</keyword>
<dbReference type="SUPFAM" id="SSF102712">
    <property type="entry name" value="JAB1/MPN domain"/>
    <property type="match status" value="1"/>
</dbReference>
<keyword evidence="3" id="KW-0378">Hydrolase</keyword>
<organism evidence="7 8">
    <name type="scientific">Sphingoaurantiacus capsulatus</name>
    <dbReference type="NCBI Taxonomy" id="1771310"/>
    <lineage>
        <taxon>Bacteria</taxon>
        <taxon>Pseudomonadati</taxon>
        <taxon>Pseudomonadota</taxon>
        <taxon>Alphaproteobacteria</taxon>
        <taxon>Sphingomonadales</taxon>
        <taxon>Sphingosinicellaceae</taxon>
        <taxon>Sphingoaurantiacus</taxon>
    </lineage>
</organism>
<dbReference type="PANTHER" id="PTHR34858">
    <property type="entry name" value="CYSO-CYSTEINE PEPTIDASE"/>
    <property type="match status" value="1"/>
</dbReference>
<dbReference type="InterPro" id="IPR028090">
    <property type="entry name" value="JAB_dom_prok"/>
</dbReference>
<keyword evidence="5" id="KW-0482">Metalloprotease</keyword>
<evidence type="ECO:0000313" key="7">
    <source>
        <dbReference type="EMBL" id="MFC3714202.1"/>
    </source>
</evidence>
<dbReference type="InterPro" id="IPR051929">
    <property type="entry name" value="VirAsm_ModProt"/>
</dbReference>
<gene>
    <name evidence="7" type="ORF">ACFOMD_16655</name>
</gene>
<evidence type="ECO:0000256" key="3">
    <source>
        <dbReference type="ARBA" id="ARBA00022801"/>
    </source>
</evidence>
<dbReference type="Pfam" id="PF14464">
    <property type="entry name" value="Prok-JAB"/>
    <property type="match status" value="1"/>
</dbReference>
<dbReference type="PROSITE" id="PS50249">
    <property type="entry name" value="MPN"/>
    <property type="match status" value="1"/>
</dbReference>
<protein>
    <submittedName>
        <fullName evidence="7">Mov34/MPN/PAD-1 family protein</fullName>
    </submittedName>
</protein>
<dbReference type="PANTHER" id="PTHR34858:SF1">
    <property type="entry name" value="CYSO-CYSTEINE PEPTIDASE"/>
    <property type="match status" value="1"/>
</dbReference>
<evidence type="ECO:0000256" key="4">
    <source>
        <dbReference type="ARBA" id="ARBA00022833"/>
    </source>
</evidence>
<proteinExistence type="predicted"/>
<sequence length="137" mass="14348">MGFRIFSTVAEQIAAHAAADTPREACGLLLGCDNRVERAVPAANVAADPLTGFEIDPALLLRCHREARQDGLAILGWYHSHPNGRPSPSAEDAARAGEAGKLWLIVAGGTLHAYVSTADTPRFTPTDLNILPPGAAG</sequence>
<dbReference type="InterPro" id="IPR037518">
    <property type="entry name" value="MPN"/>
</dbReference>
<evidence type="ECO:0000256" key="5">
    <source>
        <dbReference type="ARBA" id="ARBA00023049"/>
    </source>
</evidence>
<reference evidence="8" key="1">
    <citation type="journal article" date="2019" name="Int. J. Syst. Evol. Microbiol.">
        <title>The Global Catalogue of Microorganisms (GCM) 10K type strain sequencing project: providing services to taxonomists for standard genome sequencing and annotation.</title>
        <authorList>
            <consortium name="The Broad Institute Genomics Platform"/>
            <consortium name="The Broad Institute Genome Sequencing Center for Infectious Disease"/>
            <person name="Wu L."/>
            <person name="Ma J."/>
        </authorList>
    </citation>
    <scope>NUCLEOTIDE SEQUENCE [LARGE SCALE GENOMIC DNA]</scope>
    <source>
        <strain evidence="8">KCTC 42644</strain>
    </source>
</reference>
<accession>A0ABV7XGX6</accession>